<evidence type="ECO:0000259" key="8">
    <source>
        <dbReference type="PROSITE" id="PS50850"/>
    </source>
</evidence>
<evidence type="ECO:0000256" key="6">
    <source>
        <dbReference type="ARBA" id="ARBA00023136"/>
    </source>
</evidence>
<evidence type="ECO:0000256" key="5">
    <source>
        <dbReference type="ARBA" id="ARBA00022989"/>
    </source>
</evidence>
<reference evidence="9 10" key="1">
    <citation type="submission" date="2019-08" db="EMBL/GenBank/DDBJ databases">
        <title>Bacillus genomes from the desert of Cuatro Cienegas, Coahuila.</title>
        <authorList>
            <person name="Olmedo-Alvarez G."/>
        </authorList>
    </citation>
    <scope>NUCLEOTIDE SEQUENCE [LARGE SCALE GENOMIC DNA]</scope>
    <source>
        <strain evidence="9 10">CH446_14T</strain>
    </source>
</reference>
<dbReference type="PANTHER" id="PTHR23517">
    <property type="entry name" value="RESISTANCE PROTEIN MDTM, PUTATIVE-RELATED-RELATED"/>
    <property type="match status" value="1"/>
</dbReference>
<dbReference type="Proteomes" id="UP000322139">
    <property type="component" value="Unassembled WGS sequence"/>
</dbReference>
<accession>A0A5D4RBB9</accession>
<evidence type="ECO:0000256" key="1">
    <source>
        <dbReference type="ARBA" id="ARBA00004651"/>
    </source>
</evidence>
<sequence>MNLSTKVTLTSGFFLNFAGFAVFSFLAVYLSNTLGLSGWETGTVLALLTLSSRIVPLFTGSMGDKYGYKKLMGIGLLLRGIGFVSLAFSHSFGYVSLAVLLIGIGAACYEPSALAFFSLEKNPELRKKSFLYLNLALNGGAVIGPLLGGILLLTNPRLPFLISAAIFIALYLVQLIILPEKENIKRNDSRSILAGVPHILKNKRFLLFCFSMIFFWFMFAQLTVALPLHMFKISNNESLVSLVITVNALTGLIFMLVFKNMYIKSSAIFLLAAGTMTMAVSLLFISFSPNPLWLIICILGFTVGETLVLPSCDIAISEFLDDQYNAAYYGFSDLSFAAGATLGNFTGTLLLEIYPSGSFVPWIIFSGVGFLGCFLLSRQILLQRDDKIVSPN</sequence>
<feature type="transmembrane region" description="Helical" evidence="7">
    <location>
        <begin position="158"/>
        <end position="178"/>
    </location>
</feature>
<feature type="transmembrane region" description="Helical" evidence="7">
    <location>
        <begin position="359"/>
        <end position="377"/>
    </location>
</feature>
<keyword evidence="3" id="KW-1003">Cell membrane</keyword>
<keyword evidence="5 7" id="KW-1133">Transmembrane helix</keyword>
<dbReference type="GO" id="GO:0005886">
    <property type="term" value="C:plasma membrane"/>
    <property type="evidence" value="ECO:0007669"/>
    <property type="project" value="UniProtKB-SubCell"/>
</dbReference>
<dbReference type="Pfam" id="PF07690">
    <property type="entry name" value="MFS_1"/>
    <property type="match status" value="1"/>
</dbReference>
<gene>
    <name evidence="9" type="ORF">FZD51_11240</name>
</gene>
<comment type="caution">
    <text evidence="9">The sequence shown here is derived from an EMBL/GenBank/DDBJ whole genome shotgun (WGS) entry which is preliminary data.</text>
</comment>
<dbReference type="RefSeq" id="WP_148974848.1">
    <property type="nucleotide sequence ID" value="NZ_VTER01000005.1"/>
</dbReference>
<dbReference type="InterPro" id="IPR036259">
    <property type="entry name" value="MFS_trans_sf"/>
</dbReference>
<dbReference type="InterPro" id="IPR020846">
    <property type="entry name" value="MFS_dom"/>
</dbReference>
<feature type="transmembrane region" description="Helical" evidence="7">
    <location>
        <begin position="12"/>
        <end position="30"/>
    </location>
</feature>
<keyword evidence="2" id="KW-0813">Transport</keyword>
<evidence type="ECO:0000256" key="4">
    <source>
        <dbReference type="ARBA" id="ARBA00022692"/>
    </source>
</evidence>
<dbReference type="PROSITE" id="PS50850">
    <property type="entry name" value="MFS"/>
    <property type="match status" value="1"/>
</dbReference>
<feature type="transmembrane region" description="Helical" evidence="7">
    <location>
        <begin position="328"/>
        <end position="347"/>
    </location>
</feature>
<feature type="transmembrane region" description="Helical" evidence="7">
    <location>
        <begin position="205"/>
        <end position="226"/>
    </location>
</feature>
<evidence type="ECO:0000256" key="2">
    <source>
        <dbReference type="ARBA" id="ARBA00022448"/>
    </source>
</evidence>
<comment type="subcellular location">
    <subcellularLocation>
        <location evidence="1">Cell membrane</location>
        <topology evidence="1">Multi-pass membrane protein</topology>
    </subcellularLocation>
</comment>
<dbReference type="SUPFAM" id="SSF103473">
    <property type="entry name" value="MFS general substrate transporter"/>
    <property type="match status" value="1"/>
</dbReference>
<feature type="transmembrane region" description="Helical" evidence="7">
    <location>
        <begin position="71"/>
        <end position="88"/>
    </location>
</feature>
<evidence type="ECO:0000256" key="3">
    <source>
        <dbReference type="ARBA" id="ARBA00022475"/>
    </source>
</evidence>
<dbReference type="EMBL" id="VTER01000005">
    <property type="protein sequence ID" value="TYS48677.1"/>
    <property type="molecule type" value="Genomic_DNA"/>
</dbReference>
<feature type="domain" description="Major facilitator superfamily (MFS) profile" evidence="8">
    <location>
        <begin position="5"/>
        <end position="381"/>
    </location>
</feature>
<dbReference type="Gene3D" id="1.20.1250.20">
    <property type="entry name" value="MFS general substrate transporter like domains"/>
    <property type="match status" value="1"/>
</dbReference>
<feature type="transmembrane region" description="Helical" evidence="7">
    <location>
        <begin position="267"/>
        <end position="287"/>
    </location>
</feature>
<feature type="transmembrane region" description="Helical" evidence="7">
    <location>
        <begin position="238"/>
        <end position="258"/>
    </location>
</feature>
<dbReference type="PANTHER" id="PTHR23517:SF2">
    <property type="entry name" value="MULTIDRUG RESISTANCE PROTEIN MDTH"/>
    <property type="match status" value="1"/>
</dbReference>
<feature type="transmembrane region" description="Helical" evidence="7">
    <location>
        <begin position="42"/>
        <end position="59"/>
    </location>
</feature>
<feature type="transmembrane region" description="Helical" evidence="7">
    <location>
        <begin position="131"/>
        <end position="152"/>
    </location>
</feature>
<evidence type="ECO:0000313" key="10">
    <source>
        <dbReference type="Proteomes" id="UP000322139"/>
    </source>
</evidence>
<evidence type="ECO:0000313" key="9">
    <source>
        <dbReference type="EMBL" id="TYS48677.1"/>
    </source>
</evidence>
<feature type="transmembrane region" description="Helical" evidence="7">
    <location>
        <begin position="293"/>
        <end position="316"/>
    </location>
</feature>
<proteinExistence type="predicted"/>
<organism evidence="9 10">
    <name type="scientific">Bacillus infantis</name>
    <dbReference type="NCBI Taxonomy" id="324767"/>
    <lineage>
        <taxon>Bacteria</taxon>
        <taxon>Bacillati</taxon>
        <taxon>Bacillota</taxon>
        <taxon>Bacilli</taxon>
        <taxon>Bacillales</taxon>
        <taxon>Bacillaceae</taxon>
        <taxon>Bacillus</taxon>
    </lineage>
</organism>
<evidence type="ECO:0000256" key="7">
    <source>
        <dbReference type="SAM" id="Phobius"/>
    </source>
</evidence>
<name>A0A5D4RBB9_9BACI</name>
<keyword evidence="4 7" id="KW-0812">Transmembrane</keyword>
<keyword evidence="6 7" id="KW-0472">Membrane</keyword>
<dbReference type="InterPro" id="IPR011701">
    <property type="entry name" value="MFS"/>
</dbReference>
<dbReference type="InterPro" id="IPR050171">
    <property type="entry name" value="MFS_Transporters"/>
</dbReference>
<feature type="transmembrane region" description="Helical" evidence="7">
    <location>
        <begin position="94"/>
        <end position="119"/>
    </location>
</feature>
<protein>
    <submittedName>
        <fullName evidence="9">MFS transporter</fullName>
    </submittedName>
</protein>
<dbReference type="AlphaFoldDB" id="A0A5D4RBB9"/>
<dbReference type="GO" id="GO:0022857">
    <property type="term" value="F:transmembrane transporter activity"/>
    <property type="evidence" value="ECO:0007669"/>
    <property type="project" value="InterPro"/>
</dbReference>